<name>A0A938YU32_9ARCH</name>
<dbReference type="InterPro" id="IPR036005">
    <property type="entry name" value="Creatinase/aminopeptidase-like"/>
</dbReference>
<dbReference type="InterPro" id="IPR036390">
    <property type="entry name" value="WH_DNA-bd_sf"/>
</dbReference>
<feature type="non-terminal residue" evidence="1">
    <location>
        <position position="1"/>
    </location>
</feature>
<keyword evidence="1" id="KW-0378">Hydrolase</keyword>
<sequence length="69" mass="8158">EEYQTLPFAERWIEKELKLSDFQRKIGMRELMKAKCIRAYPVLREETGKTVTQAEKSFIIFEGKTTVIC</sequence>
<evidence type="ECO:0000313" key="1">
    <source>
        <dbReference type="EMBL" id="MBN2067169.1"/>
    </source>
</evidence>
<dbReference type="Gene3D" id="1.10.10.10">
    <property type="entry name" value="Winged helix-like DNA-binding domain superfamily/Winged helix DNA-binding domain"/>
    <property type="match status" value="1"/>
</dbReference>
<keyword evidence="1" id="KW-0031">Aminopeptidase</keyword>
<dbReference type="Gene3D" id="3.90.230.10">
    <property type="entry name" value="Creatinase/methionine aminopeptidase superfamily"/>
    <property type="match status" value="1"/>
</dbReference>
<keyword evidence="1" id="KW-0645">Protease</keyword>
<accession>A0A938YU32</accession>
<dbReference type="AlphaFoldDB" id="A0A938YU32"/>
<reference evidence="1" key="1">
    <citation type="submission" date="2021-01" db="EMBL/GenBank/DDBJ databases">
        <title>Active Sulfur Cycling in an Early Earth Analoge.</title>
        <authorList>
            <person name="Hahn C.R."/>
            <person name="Youssef N.H."/>
            <person name="Elshahed M."/>
        </authorList>
    </citation>
    <scope>NUCLEOTIDE SEQUENCE</scope>
    <source>
        <strain evidence="1">Zod_Metabat.1151</strain>
    </source>
</reference>
<dbReference type="Proteomes" id="UP000809243">
    <property type="component" value="Unassembled WGS sequence"/>
</dbReference>
<evidence type="ECO:0000313" key="2">
    <source>
        <dbReference type="Proteomes" id="UP000809243"/>
    </source>
</evidence>
<gene>
    <name evidence="1" type="ORF">JW744_01735</name>
</gene>
<dbReference type="EMBL" id="JAFGDB010000029">
    <property type="protein sequence ID" value="MBN2067169.1"/>
    <property type="molecule type" value="Genomic_DNA"/>
</dbReference>
<proteinExistence type="predicted"/>
<protein>
    <submittedName>
        <fullName evidence="1">Type II methionyl aminopeptidase</fullName>
        <ecNumber evidence="1">3.4.11.18</ecNumber>
    </submittedName>
</protein>
<dbReference type="SUPFAM" id="SSF46785">
    <property type="entry name" value="Winged helix' DNA-binding domain"/>
    <property type="match status" value="1"/>
</dbReference>
<organism evidence="1 2">
    <name type="scientific">Candidatus Iainarchaeum sp</name>
    <dbReference type="NCBI Taxonomy" id="3101447"/>
    <lineage>
        <taxon>Archaea</taxon>
        <taxon>Candidatus Iainarchaeota</taxon>
        <taxon>Candidatus Iainarchaeia</taxon>
        <taxon>Candidatus Iainarchaeales</taxon>
        <taxon>Candidatus Iainarchaeaceae</taxon>
        <taxon>Candidatus Iainarchaeum</taxon>
    </lineage>
</organism>
<dbReference type="EC" id="3.4.11.18" evidence="1"/>
<dbReference type="GO" id="GO:0004239">
    <property type="term" value="F:initiator methionyl aminopeptidase activity"/>
    <property type="evidence" value="ECO:0007669"/>
    <property type="project" value="UniProtKB-EC"/>
</dbReference>
<comment type="caution">
    <text evidence="1">The sequence shown here is derived from an EMBL/GenBank/DDBJ whole genome shotgun (WGS) entry which is preliminary data.</text>
</comment>
<dbReference type="InterPro" id="IPR036388">
    <property type="entry name" value="WH-like_DNA-bd_sf"/>
</dbReference>